<protein>
    <submittedName>
        <fullName evidence="3">Uncharacterized protein</fullName>
    </submittedName>
</protein>
<dbReference type="Proteomes" id="UP000757232">
    <property type="component" value="Unassembled WGS sequence"/>
</dbReference>
<dbReference type="GO" id="GO:0061245">
    <property type="term" value="P:establishment or maintenance of bipolar cell polarity"/>
    <property type="evidence" value="ECO:0007669"/>
    <property type="project" value="TreeGrafter"/>
</dbReference>
<feature type="region of interest" description="Disordered" evidence="1">
    <location>
        <begin position="31"/>
        <end position="338"/>
    </location>
</feature>
<dbReference type="Gene3D" id="2.120.10.80">
    <property type="entry name" value="Kelch-type beta propeller"/>
    <property type="match status" value="2"/>
</dbReference>
<feature type="region of interest" description="Disordered" evidence="1">
    <location>
        <begin position="624"/>
        <end position="863"/>
    </location>
</feature>
<dbReference type="EMBL" id="LNZH02000210">
    <property type="protein sequence ID" value="OCB85286.1"/>
    <property type="molecule type" value="Genomic_DNA"/>
</dbReference>
<feature type="transmembrane region" description="Helical" evidence="2">
    <location>
        <begin position="1372"/>
        <end position="1397"/>
    </location>
</feature>
<feature type="compositionally biased region" description="Low complexity" evidence="1">
    <location>
        <begin position="722"/>
        <end position="731"/>
    </location>
</feature>
<dbReference type="InterPro" id="IPR015915">
    <property type="entry name" value="Kelch-typ_b-propeller"/>
</dbReference>
<feature type="compositionally biased region" description="Basic and acidic residues" evidence="1">
    <location>
        <begin position="524"/>
        <end position="542"/>
    </location>
</feature>
<feature type="compositionally biased region" description="Low complexity" evidence="1">
    <location>
        <begin position="632"/>
        <end position="644"/>
    </location>
</feature>
<proteinExistence type="predicted"/>
<feature type="region of interest" description="Disordered" evidence="1">
    <location>
        <begin position="1630"/>
        <end position="1734"/>
    </location>
</feature>
<accession>A0A9Q5HSP2</accession>
<dbReference type="SUPFAM" id="SSF117281">
    <property type="entry name" value="Kelch motif"/>
    <property type="match status" value="2"/>
</dbReference>
<keyword evidence="2" id="KW-0472">Membrane</keyword>
<feature type="region of interest" description="Disordered" evidence="1">
    <location>
        <begin position="1761"/>
        <end position="1814"/>
    </location>
</feature>
<name>A0A9Q5HSP2_SANBA</name>
<feature type="compositionally biased region" description="Basic and acidic residues" evidence="1">
    <location>
        <begin position="745"/>
        <end position="754"/>
    </location>
</feature>
<feature type="region of interest" description="Disordered" evidence="1">
    <location>
        <begin position="1987"/>
        <end position="2065"/>
    </location>
</feature>
<feature type="compositionally biased region" description="Acidic residues" evidence="1">
    <location>
        <begin position="43"/>
        <end position="61"/>
    </location>
</feature>
<feature type="compositionally biased region" description="Low complexity" evidence="1">
    <location>
        <begin position="557"/>
        <end position="570"/>
    </location>
</feature>
<feature type="region of interest" description="Disordered" evidence="1">
    <location>
        <begin position="513"/>
        <end position="572"/>
    </location>
</feature>
<feature type="compositionally biased region" description="Pro residues" evidence="1">
    <location>
        <begin position="363"/>
        <end position="376"/>
    </location>
</feature>
<dbReference type="OrthoDB" id="432528at2759"/>
<feature type="region of interest" description="Disordered" evidence="1">
    <location>
        <begin position="351"/>
        <end position="418"/>
    </location>
</feature>
<evidence type="ECO:0000313" key="4">
    <source>
        <dbReference type="Proteomes" id="UP000757232"/>
    </source>
</evidence>
<organism evidence="3 4">
    <name type="scientific">Sanghuangporus baumii</name>
    <name type="common">Phellinus baumii</name>
    <dbReference type="NCBI Taxonomy" id="108892"/>
    <lineage>
        <taxon>Eukaryota</taxon>
        <taxon>Fungi</taxon>
        <taxon>Dikarya</taxon>
        <taxon>Basidiomycota</taxon>
        <taxon>Agaricomycotina</taxon>
        <taxon>Agaricomycetes</taxon>
        <taxon>Hymenochaetales</taxon>
        <taxon>Hymenochaetaceae</taxon>
        <taxon>Sanghuangporus</taxon>
    </lineage>
</organism>
<feature type="compositionally biased region" description="Polar residues" evidence="1">
    <location>
        <begin position="765"/>
        <end position="786"/>
    </location>
</feature>
<feature type="compositionally biased region" description="Polar residues" evidence="1">
    <location>
        <begin position="1696"/>
        <end position="1705"/>
    </location>
</feature>
<feature type="compositionally biased region" description="Basic and acidic residues" evidence="1">
    <location>
        <begin position="1801"/>
        <end position="1810"/>
    </location>
</feature>
<keyword evidence="4" id="KW-1185">Reference proteome</keyword>
<feature type="compositionally biased region" description="Basic and acidic residues" evidence="1">
    <location>
        <begin position="288"/>
        <end position="338"/>
    </location>
</feature>
<keyword evidence="2" id="KW-0812">Transmembrane</keyword>
<feature type="compositionally biased region" description="Low complexity" evidence="1">
    <location>
        <begin position="843"/>
        <end position="856"/>
    </location>
</feature>
<reference evidence="3" key="1">
    <citation type="submission" date="2016-06" db="EMBL/GenBank/DDBJ databases">
        <title>Draft Genome sequence of the fungus Inonotus baumii.</title>
        <authorList>
            <person name="Zhu H."/>
            <person name="Lin W."/>
        </authorList>
    </citation>
    <scope>NUCLEOTIDE SEQUENCE</scope>
    <source>
        <strain evidence="3">821</strain>
    </source>
</reference>
<feature type="compositionally biased region" description="Low complexity" evidence="1">
    <location>
        <begin position="1676"/>
        <end position="1693"/>
    </location>
</feature>
<feature type="compositionally biased region" description="Low complexity" evidence="1">
    <location>
        <begin position="1302"/>
        <end position="1313"/>
    </location>
</feature>
<feature type="compositionally biased region" description="Polar residues" evidence="1">
    <location>
        <begin position="697"/>
        <end position="719"/>
    </location>
</feature>
<feature type="compositionally biased region" description="Polar residues" evidence="1">
    <location>
        <begin position="379"/>
        <end position="392"/>
    </location>
</feature>
<dbReference type="Pfam" id="PF24681">
    <property type="entry name" value="Kelch_KLHDC2_KLHL20_DRC7"/>
    <property type="match status" value="1"/>
</dbReference>
<dbReference type="GO" id="GO:0051285">
    <property type="term" value="C:cell cortex of cell tip"/>
    <property type="evidence" value="ECO:0007669"/>
    <property type="project" value="TreeGrafter"/>
</dbReference>
<feature type="region of interest" description="Disordered" evidence="1">
    <location>
        <begin position="1298"/>
        <end position="1366"/>
    </location>
</feature>
<sequence>MPRQHARTTGQGNSTSLLSSVFDFVSREFDSFVSNATGRPPREDEEYEDDEEYDEEEEEDAAPQASSSRTQLRSRETRRQGEKAGAANTCRNNEHARDVDEVQELIISDRSRLPSPKPSSPALCHKRSFTMPGALYDRTSSLEPSPEPDENRPRVVRFASEVTTSPSPRKQTEMPRSANRTTNVEAGPSSGRKTTPYNPRARMSEDESSSGDERRMPSSPTKRVSRPRKNSFVQEAIRVMSTEKNPDPSLLLPRSPSAIVWSSPTKGKGKELVSPEVINIEDSGEESNSDRDSDRSERADLSVRTRVKGKERELHTARQQERERVDDEERRRDKERIRALEEELRKLREELARRPVAPQPYAILPPPPPPPPPPRPATLSRSQTSQPGSTFANVRASLRHAGPPVEKPINPAVYGGPAVRKGQPTINLDADRMTAFLNELKTHRLRRVGATGNESRSQPAIRAREVGDVGNRTEFAIRPREIEEVGNQSEFLPRPNRSFTVPMLKDYRRANATIPKQVADASETDTRVGEKRRHAESSHEAAQESMPSKRRAVAAPSLSTDSSGDSLTGLPISSANRFRLPMRPERHNGVMASTACVPSVRAHATGASDTSSISRVLSGIRAETEITTPSLSSDNENENVSNESQEGRSPPTPPPEQPIPVQGKTTTSRPATAGKAQPASHDDAEYVEVVDGDTYRSEQQQVNLRSMARNQESPQTSETFSRRPPALSRLLDSPRRPRPPTRPRATREVQHIEGGDDDEPDPLSLSYTSADAPSYDQLNEQESYEQPSGLRQAIAPESPPIRLPMRPPPGTFKPPQKHKANLSSRLPARKGSQKNRSTKETTRGPSSTNTPSSSSTLRRRDSLEAELRRAEAEYDADIANENIQLESGTLSGLGTRSRKRGYLAFGGAAGRPAIVDDGMLQDLENLETSDDEGAQSSRRMRRTSSTRRIVFGAFVSQPRWGQAVAVVDNLLYVYGGKTDEFGSYSYTSAPTTNDLFTLDLSQGFDPTSPPWNYVCGSEDSSSRQGQQLAWQSLSAYNTSQLLLFGGDGGPNSPIVLPSQTNSAQLLDVSDSSDPTWISEQEGWAGQPSRRIHHTATSVGGKVYLIGGERDDGSSFGYSDHYVFDPSTPSFTQLPTDNGPPDIYGHGSVVLSDGRLLVFGGYSQSESSLVPFSTIWSLDTRQSDSSWTMESVSKDSVPPGRRAFAFTWLEGDRVLIHGGVDAQFQTSYSDGWILDTTTDPMTWSNVSALTQVGARRDHFAVQVGSQVLLCFGYGTNAGSSVSLLVFDYDQDAFTSSFAPQSGSSLTTLPVPTGTTGTGGSSSEGSHGSVPGGTGTGSSPTDGSGKPSSTTDPGSDGGNEDGGGGDGDDKKKTAVIAVASIFGVLAIALAAGLLVLVVIRRRRSRRQFYLLNNEDEHPRPGASPPWELAGISILPWLKARRALARGEKTRIADKREGWTVLGLGRPRERVDMLANEDASELGTGRRQPGRLGSGDSRSWYSFHDGTSGRERYESGASIGRLFSGSLTSLKNIGSGVRRAISGGSAKSHRREWTDISLPLDPYDTHGDGEGLLLHDKNLSYGVENSLDELEGDIALAARPRGGKEGSNFSEYVDPFQDQVEGEVLFDVSPSAVKRGSLDGSEPSSSNTQSQKEVNARSSQSTLSQASVVPQLPPLVPATSKSTSDGPSSSSLLDGSNAGHGTSSSQHAALSVISSTRPRTSSIISSAPPSSSVKRSDSWWARFKRSRAGSFRENSQDLGKASFSRLDLDFRDPNPPPGRLGAIKEVSGGSSGAAESPRASHIGQLEESHEKTRSGSSSAGLYLAIGHEQSTTSLKTSRTADSAALERLAGKMDVAFREATGTSIDCGSSFSGSVGRRASHERDTTWSTLGSERHAVESSEDQDIVDGAVLDDRGRNIVQSPTEIATAPDLPSDRISGSIRMVSQSLPTCSPQSTTSLSATLKGLKGKNPISPGTVATRVADYERRMSIEIFSSPEATPTLSSPSPVSSRTPRSQNSLTTPMSATPTPSPKPAVKRKATNVKYGLVQRPELFIANPDRDRHSIGGSSDT</sequence>
<keyword evidence="2" id="KW-1133">Transmembrane helix</keyword>
<feature type="compositionally biased region" description="Low complexity" evidence="1">
    <location>
        <begin position="1994"/>
        <end position="2022"/>
    </location>
</feature>
<evidence type="ECO:0000256" key="1">
    <source>
        <dbReference type="SAM" id="MobiDB-lite"/>
    </source>
</evidence>
<evidence type="ECO:0000256" key="2">
    <source>
        <dbReference type="SAM" id="Phobius"/>
    </source>
</evidence>
<feature type="compositionally biased region" description="Pro residues" evidence="1">
    <location>
        <begin position="797"/>
        <end position="812"/>
    </location>
</feature>
<feature type="region of interest" description="Disordered" evidence="1">
    <location>
        <begin position="447"/>
        <end position="467"/>
    </location>
</feature>
<evidence type="ECO:0000313" key="3">
    <source>
        <dbReference type="EMBL" id="OCB85286.1"/>
    </source>
</evidence>
<feature type="compositionally biased region" description="Basic and acidic residues" evidence="1">
    <location>
        <begin position="73"/>
        <end position="82"/>
    </location>
</feature>
<feature type="region of interest" description="Disordered" evidence="1">
    <location>
        <begin position="1868"/>
        <end position="1898"/>
    </location>
</feature>
<feature type="compositionally biased region" description="Low complexity" evidence="1">
    <location>
        <begin position="1708"/>
        <end position="1730"/>
    </location>
</feature>
<feature type="compositionally biased region" description="Low complexity" evidence="1">
    <location>
        <begin position="1335"/>
        <end position="1352"/>
    </location>
</feature>
<feature type="compositionally biased region" description="Low complexity" evidence="1">
    <location>
        <begin position="248"/>
        <end position="257"/>
    </location>
</feature>
<feature type="region of interest" description="Disordered" evidence="1">
    <location>
        <begin position="1475"/>
        <end position="1496"/>
    </location>
</feature>
<feature type="compositionally biased region" description="Gly residues" evidence="1">
    <location>
        <begin position="1353"/>
        <end position="1363"/>
    </location>
</feature>
<dbReference type="PANTHER" id="PTHR23244">
    <property type="entry name" value="KELCH REPEAT DOMAIN"/>
    <property type="match status" value="1"/>
</dbReference>
<dbReference type="PANTHER" id="PTHR23244:SF470">
    <property type="entry name" value="GALACTOSE OXIDASE"/>
    <property type="match status" value="1"/>
</dbReference>
<comment type="caution">
    <text evidence="3">The sequence shown here is derived from an EMBL/GenBank/DDBJ whole genome shotgun (WGS) entry which is preliminary data.</text>
</comment>
<feature type="compositionally biased region" description="Polar residues" evidence="1">
    <location>
        <begin position="1639"/>
        <end position="1665"/>
    </location>
</feature>
<gene>
    <name evidence="3" type="ORF">A7U60_g7591</name>
</gene>